<keyword evidence="2" id="KW-1185">Reference proteome</keyword>
<evidence type="ECO:0000313" key="2">
    <source>
        <dbReference type="Proteomes" id="UP000887575"/>
    </source>
</evidence>
<evidence type="ECO:0000256" key="1">
    <source>
        <dbReference type="SAM" id="SignalP"/>
    </source>
</evidence>
<protein>
    <submittedName>
        <fullName evidence="3">Uncharacterized protein</fullName>
    </submittedName>
</protein>
<dbReference type="WBParaSite" id="MBELARI_LOCUS469">
    <property type="protein sequence ID" value="MBELARI_LOCUS469"/>
    <property type="gene ID" value="MBELARI_LOCUS469"/>
</dbReference>
<organism evidence="2 3">
    <name type="scientific">Mesorhabditis belari</name>
    <dbReference type="NCBI Taxonomy" id="2138241"/>
    <lineage>
        <taxon>Eukaryota</taxon>
        <taxon>Metazoa</taxon>
        <taxon>Ecdysozoa</taxon>
        <taxon>Nematoda</taxon>
        <taxon>Chromadorea</taxon>
        <taxon>Rhabditida</taxon>
        <taxon>Rhabditina</taxon>
        <taxon>Rhabditomorpha</taxon>
        <taxon>Rhabditoidea</taxon>
        <taxon>Rhabditidae</taxon>
        <taxon>Mesorhabditinae</taxon>
        <taxon>Mesorhabditis</taxon>
    </lineage>
</organism>
<name>A0AAF3FDK0_9BILA</name>
<dbReference type="Proteomes" id="UP000887575">
    <property type="component" value="Unassembled WGS sequence"/>
</dbReference>
<sequence>MKSLLGLLSLLLIFCLSIDAYVVSYDPQQSIDEFSGQAEKRMSRQTLIRLMMQRDRNAGPGPIKRSGNAVERRSIDQADDFQNCFLSPVQCMISRNRRR</sequence>
<feature type="signal peptide" evidence="1">
    <location>
        <begin position="1"/>
        <end position="20"/>
    </location>
</feature>
<reference evidence="3" key="1">
    <citation type="submission" date="2024-02" db="UniProtKB">
        <authorList>
            <consortium name="WormBaseParasite"/>
        </authorList>
    </citation>
    <scope>IDENTIFICATION</scope>
</reference>
<feature type="chain" id="PRO_5042197607" evidence="1">
    <location>
        <begin position="21"/>
        <end position="99"/>
    </location>
</feature>
<keyword evidence="1" id="KW-0732">Signal</keyword>
<proteinExistence type="predicted"/>
<dbReference type="AlphaFoldDB" id="A0AAF3FDK0"/>
<accession>A0AAF3FDK0</accession>
<evidence type="ECO:0000313" key="3">
    <source>
        <dbReference type="WBParaSite" id="MBELARI_LOCUS469"/>
    </source>
</evidence>